<keyword evidence="3" id="KW-1185">Reference proteome</keyword>
<accession>A0AAV4SD77</accession>
<dbReference type="PANTHER" id="PTHR13252:SF1">
    <property type="entry name" value="DAMPENED, ISOFORM A"/>
    <property type="match status" value="1"/>
</dbReference>
<evidence type="ECO:0000259" key="1">
    <source>
        <dbReference type="PROSITE" id="PS50181"/>
    </source>
</evidence>
<dbReference type="PANTHER" id="PTHR13252">
    <property type="entry name" value="F-BOX ONLY PROTEIN 28"/>
    <property type="match status" value="1"/>
</dbReference>
<reference evidence="2 3" key="1">
    <citation type="submission" date="2021-06" db="EMBL/GenBank/DDBJ databases">
        <title>Caerostris darwini draft genome.</title>
        <authorList>
            <person name="Kono N."/>
            <person name="Arakawa K."/>
        </authorList>
    </citation>
    <scope>NUCLEOTIDE SEQUENCE [LARGE SCALE GENOMIC DNA]</scope>
</reference>
<dbReference type="GO" id="GO:0003713">
    <property type="term" value="F:transcription coactivator activity"/>
    <property type="evidence" value="ECO:0007669"/>
    <property type="project" value="TreeGrafter"/>
</dbReference>
<dbReference type="Pfam" id="PF00646">
    <property type="entry name" value="F-box"/>
    <property type="match status" value="1"/>
</dbReference>
<dbReference type="GO" id="GO:0005634">
    <property type="term" value="C:nucleus"/>
    <property type="evidence" value="ECO:0007669"/>
    <property type="project" value="TreeGrafter"/>
</dbReference>
<proteinExistence type="predicted"/>
<feature type="domain" description="F-box" evidence="1">
    <location>
        <begin position="8"/>
        <end position="56"/>
    </location>
</feature>
<gene>
    <name evidence="2" type="primary">FBXO28_1</name>
    <name evidence="2" type="ORF">CDAR_311981</name>
</gene>
<dbReference type="SUPFAM" id="SSF81383">
    <property type="entry name" value="F-box domain"/>
    <property type="match status" value="1"/>
</dbReference>
<dbReference type="Proteomes" id="UP001054837">
    <property type="component" value="Unassembled WGS sequence"/>
</dbReference>
<name>A0AAV4SD77_9ARAC</name>
<organism evidence="2 3">
    <name type="scientific">Caerostris darwini</name>
    <dbReference type="NCBI Taxonomy" id="1538125"/>
    <lineage>
        <taxon>Eukaryota</taxon>
        <taxon>Metazoa</taxon>
        <taxon>Ecdysozoa</taxon>
        <taxon>Arthropoda</taxon>
        <taxon>Chelicerata</taxon>
        <taxon>Arachnida</taxon>
        <taxon>Araneae</taxon>
        <taxon>Araneomorphae</taxon>
        <taxon>Entelegynae</taxon>
        <taxon>Araneoidea</taxon>
        <taxon>Araneidae</taxon>
        <taxon>Caerostris</taxon>
    </lineage>
</organism>
<evidence type="ECO:0000313" key="2">
    <source>
        <dbReference type="EMBL" id="GIY29838.1"/>
    </source>
</evidence>
<dbReference type="InterPro" id="IPR039719">
    <property type="entry name" value="FBXO28"/>
</dbReference>
<dbReference type="EMBL" id="BPLQ01007403">
    <property type="protein sequence ID" value="GIY29838.1"/>
    <property type="molecule type" value="Genomic_DNA"/>
</dbReference>
<sequence>MNLHGSEKLNFNILPYEAVRHILGYFSFGEIARLRLVSKQFDKICKDMLNSEFYRLSNDVQTKYNAIKSQMPKTETSQINPELPEGNDIVETLHMGLALLNFLLGKHIERSHCCFFAGEILDEINNLLRFVKKVSHLNQSVEETTDELSALSAIAVEYFQDHIEPTLPEIVDCSEILHNHVNSLFKNNICLISELNKSNQTNTSSSLQDFSDSMKNTIEEEEEDRKDILTVQSSLKFLHSNIDNVENIIHQIEKRQNDCEEISEPEYTISELLLELNRCSLLVDVFETSLYKDPTKFFSSYVSEETYELLVELDEYNEAFYIQEAAVEVCSENSQSIPSSNKRKENESIGGDLLKKRKFC</sequence>
<dbReference type="InterPro" id="IPR001810">
    <property type="entry name" value="F-box_dom"/>
</dbReference>
<dbReference type="InterPro" id="IPR036047">
    <property type="entry name" value="F-box-like_dom_sf"/>
</dbReference>
<dbReference type="PROSITE" id="PS50181">
    <property type="entry name" value="FBOX"/>
    <property type="match status" value="1"/>
</dbReference>
<dbReference type="AlphaFoldDB" id="A0AAV4SD77"/>
<evidence type="ECO:0000313" key="3">
    <source>
        <dbReference type="Proteomes" id="UP001054837"/>
    </source>
</evidence>
<protein>
    <submittedName>
        <fullName evidence="2">F-box only protein 28</fullName>
    </submittedName>
</protein>
<comment type="caution">
    <text evidence="2">The sequence shown here is derived from an EMBL/GenBank/DDBJ whole genome shotgun (WGS) entry which is preliminary data.</text>
</comment>